<dbReference type="EMBL" id="JAKZGO010000029">
    <property type="protein sequence ID" value="MCH7415749.1"/>
    <property type="molecule type" value="Genomic_DNA"/>
</dbReference>
<comment type="caution">
    <text evidence="1">The sequence shown here is derived from an EMBL/GenBank/DDBJ whole genome shotgun (WGS) entry which is preliminary data.</text>
</comment>
<evidence type="ECO:0000313" key="1">
    <source>
        <dbReference type="EMBL" id="MCH7415749.1"/>
    </source>
</evidence>
<dbReference type="Pfam" id="PF07606">
    <property type="entry name" value="DUF1569"/>
    <property type="match status" value="1"/>
</dbReference>
<evidence type="ECO:0000313" key="2">
    <source>
        <dbReference type="Proteomes" id="UP001165430"/>
    </source>
</evidence>
<dbReference type="Proteomes" id="UP001165430">
    <property type="component" value="Unassembled WGS sequence"/>
</dbReference>
<sequence>MGKSIYDNGAIEDISIRIKGLQEGQIPLWGSMNATEMLFHCNIGNQAILNAQKSNQKPTLKQRISKFIFFHIKKDFPKGARGAKRFDVKGKVDVEKFEEEKSKFLNLLNQFKNLEHKLEAQHPVFGALDHDYWGKFVWKHMDHHLKQFGL</sequence>
<dbReference type="InterPro" id="IPR034660">
    <property type="entry name" value="DinB/YfiT-like"/>
</dbReference>
<gene>
    <name evidence="1" type="ORF">MM213_19770</name>
</gene>
<proteinExistence type="predicted"/>
<reference evidence="1" key="1">
    <citation type="submission" date="2022-03" db="EMBL/GenBank/DDBJ databases">
        <title>De novo assembled genomes of Belliella spp. (Cyclobacteriaceae) strains.</title>
        <authorList>
            <person name="Szabo A."/>
            <person name="Korponai K."/>
            <person name="Felfoldi T."/>
        </authorList>
    </citation>
    <scope>NUCLEOTIDE SEQUENCE</scope>
    <source>
        <strain evidence="1">DSM 111903</strain>
    </source>
</reference>
<organism evidence="1 2">
    <name type="scientific">Belliella alkalica</name>
    <dbReference type="NCBI Taxonomy" id="1730871"/>
    <lineage>
        <taxon>Bacteria</taxon>
        <taxon>Pseudomonadati</taxon>
        <taxon>Bacteroidota</taxon>
        <taxon>Cytophagia</taxon>
        <taxon>Cytophagales</taxon>
        <taxon>Cyclobacteriaceae</taxon>
        <taxon>Belliella</taxon>
    </lineage>
</organism>
<accession>A0ABS9VHU5</accession>
<dbReference type="Gene3D" id="1.20.120.450">
    <property type="entry name" value="dinb family like domain"/>
    <property type="match status" value="1"/>
</dbReference>
<name>A0ABS9VHU5_9BACT</name>
<protein>
    <submittedName>
        <fullName evidence="1">DUF1569 domain-containing protein</fullName>
    </submittedName>
</protein>
<keyword evidence="2" id="KW-1185">Reference proteome</keyword>
<dbReference type="RefSeq" id="WP_241414615.1">
    <property type="nucleotide sequence ID" value="NZ_JAKZGO010000029.1"/>
</dbReference>
<dbReference type="InterPro" id="IPR011463">
    <property type="entry name" value="DUF1569"/>
</dbReference>